<dbReference type="AlphaFoldDB" id="A6J0U0"/>
<evidence type="ECO:0000256" key="1">
    <source>
        <dbReference type="SAM" id="MobiDB-lite"/>
    </source>
</evidence>
<dbReference type="Proteomes" id="UP000234681">
    <property type="component" value="Chromosome 12"/>
</dbReference>
<accession>A6J0U0</accession>
<gene>
    <name evidence="2" type="ORF">rCG_21542</name>
</gene>
<proteinExistence type="predicted"/>
<reference evidence="2 3" key="1">
    <citation type="submission" date="2005-07" db="EMBL/GenBank/DDBJ databases">
        <authorList>
            <person name="Mural R.J."/>
            <person name="Li P.W."/>
            <person name="Adams M.D."/>
            <person name="Amanatides P.G."/>
            <person name="Baden-Tillson H."/>
            <person name="Barnstead M."/>
            <person name="Chin S.H."/>
            <person name="Dew I."/>
            <person name="Evans C.A."/>
            <person name="Ferriera S."/>
            <person name="Flanigan M."/>
            <person name="Fosler C."/>
            <person name="Glodek A."/>
            <person name="Gu Z."/>
            <person name="Holt R.A."/>
            <person name="Jennings D."/>
            <person name="Kraft C.L."/>
            <person name="Lu F."/>
            <person name="Nguyen T."/>
            <person name="Nusskern D.R."/>
            <person name="Pfannkoch C.M."/>
            <person name="Sitter C."/>
            <person name="Sutton G.G."/>
            <person name="Venter J.C."/>
            <person name="Wang Z."/>
            <person name="Woodage T."/>
            <person name="Zheng X.H."/>
            <person name="Zhong F."/>
        </authorList>
    </citation>
    <scope>NUCLEOTIDE SEQUENCE [LARGE SCALE GENOMIC DNA]</scope>
    <source>
        <strain>BN</strain>
        <strain evidence="3">Sprague-Dawley</strain>
    </source>
</reference>
<evidence type="ECO:0000313" key="2">
    <source>
        <dbReference type="EMBL" id="EDM13529.1"/>
    </source>
</evidence>
<organism evidence="2 3">
    <name type="scientific">Rattus norvegicus</name>
    <name type="common">Rat</name>
    <dbReference type="NCBI Taxonomy" id="10116"/>
    <lineage>
        <taxon>Eukaryota</taxon>
        <taxon>Metazoa</taxon>
        <taxon>Chordata</taxon>
        <taxon>Craniata</taxon>
        <taxon>Vertebrata</taxon>
        <taxon>Euteleostomi</taxon>
        <taxon>Mammalia</taxon>
        <taxon>Eutheria</taxon>
        <taxon>Euarchontoglires</taxon>
        <taxon>Glires</taxon>
        <taxon>Rodentia</taxon>
        <taxon>Myomorpha</taxon>
        <taxon>Muroidea</taxon>
        <taxon>Muridae</taxon>
        <taxon>Murinae</taxon>
        <taxon>Rattus</taxon>
    </lineage>
</organism>
<dbReference type="EMBL" id="CH473973">
    <property type="protein sequence ID" value="EDM13529.1"/>
    <property type="molecule type" value="Genomic_DNA"/>
</dbReference>
<name>A6J0U0_RAT</name>
<protein>
    <submittedName>
        <fullName evidence="2">RCG21542</fullName>
    </submittedName>
</protein>
<feature type="region of interest" description="Disordered" evidence="1">
    <location>
        <begin position="1"/>
        <end position="29"/>
    </location>
</feature>
<evidence type="ECO:0000313" key="3">
    <source>
        <dbReference type="Proteomes" id="UP000234681"/>
    </source>
</evidence>
<feature type="compositionally biased region" description="Basic and acidic residues" evidence="1">
    <location>
        <begin position="11"/>
        <end position="25"/>
    </location>
</feature>
<sequence length="67" mass="7819">MFVLSPQQGGKHLDLSRTRHSEAENRKRKPSFCRRRWHSGTGQCLVMRWLDSLSLPGDINELLLTDR</sequence>